<sequence>MVRGPQVSERVKLLTGVLALQLCLGGFHVVSRAALNMGISQIAFSVYRNSIALLLLAPFACILEKKDRPPLTFSLLVQFFILAFCGITANQGFYLLGLFYLSPTYASAIQNTIPAITFAMAAAVRLERVNINRRYGLAKVVGTVVTIGGATIITLYKGTPLLQHDKPHFVAASILSSSPIMNWTLGCVYLLACCLAWSAWMVFQVPVLQKYPKRLSFLTLTCTFGLIQFMAIAAFAEDDFQRWKIHSRGELFTVLYAGVVASGIALSLQIWCIDRGGPLYTAIFQPVQTVAVAIMSAFILGDQFYSGGIIGSILIVIGLYFVLWGKSEEKKAIDKEMEENLTRHLLSQQDSHLG</sequence>
<dbReference type="InterPro" id="IPR030184">
    <property type="entry name" value="WAT1-related"/>
</dbReference>
<keyword evidence="8" id="KW-1185">Reference proteome</keyword>
<feature type="transmembrane region" description="Helical" evidence="6">
    <location>
        <begin position="251"/>
        <end position="272"/>
    </location>
</feature>
<accession>A0A6P5FMK0</accession>
<keyword evidence="4 6" id="KW-1133">Transmembrane helix</keyword>
<reference evidence="8" key="1">
    <citation type="journal article" date="2015" name="Nat. Genet.">
        <title>The pineapple genome and the evolution of CAM photosynthesis.</title>
        <authorList>
            <person name="Ming R."/>
            <person name="VanBuren R."/>
            <person name="Wai C.M."/>
            <person name="Tang H."/>
            <person name="Schatz M.C."/>
            <person name="Bowers J.E."/>
            <person name="Lyons E."/>
            <person name="Wang M.L."/>
            <person name="Chen J."/>
            <person name="Biggers E."/>
            <person name="Zhang J."/>
            <person name="Huang L."/>
            <person name="Zhang L."/>
            <person name="Miao W."/>
            <person name="Zhang J."/>
            <person name="Ye Z."/>
            <person name="Miao C."/>
            <person name="Lin Z."/>
            <person name="Wang H."/>
            <person name="Zhou H."/>
            <person name="Yim W.C."/>
            <person name="Priest H.D."/>
            <person name="Zheng C."/>
            <person name="Woodhouse M."/>
            <person name="Edger P.P."/>
            <person name="Guyot R."/>
            <person name="Guo H.B."/>
            <person name="Guo H."/>
            <person name="Zheng G."/>
            <person name="Singh R."/>
            <person name="Sharma A."/>
            <person name="Min X."/>
            <person name="Zheng Y."/>
            <person name="Lee H."/>
            <person name="Gurtowski J."/>
            <person name="Sedlazeck F.J."/>
            <person name="Harkess A."/>
            <person name="McKain M.R."/>
            <person name="Liao Z."/>
            <person name="Fang J."/>
            <person name="Liu J."/>
            <person name="Zhang X."/>
            <person name="Zhang Q."/>
            <person name="Hu W."/>
            <person name="Qin Y."/>
            <person name="Wang K."/>
            <person name="Chen L.Y."/>
            <person name="Shirley N."/>
            <person name="Lin Y.R."/>
            <person name="Liu L.Y."/>
            <person name="Hernandez A.G."/>
            <person name="Wright C.L."/>
            <person name="Bulone V."/>
            <person name="Tuskan G.A."/>
            <person name="Heath K."/>
            <person name="Zee F."/>
            <person name="Moore P.H."/>
            <person name="Sunkar R."/>
            <person name="Leebens-Mack J.H."/>
            <person name="Mockler T."/>
            <person name="Bennetzen J.L."/>
            <person name="Freeling M."/>
            <person name="Sankoff D."/>
            <person name="Paterson A.H."/>
            <person name="Zhu X."/>
            <person name="Yang X."/>
            <person name="Smith J.A."/>
            <person name="Cushman J.C."/>
            <person name="Paull R.E."/>
            <person name="Yu Q."/>
        </authorList>
    </citation>
    <scope>NUCLEOTIDE SEQUENCE [LARGE SCALE GENOMIC DNA]</scope>
    <source>
        <strain evidence="8">cv. F153</strain>
    </source>
</reference>
<dbReference type="GO" id="GO:0016020">
    <property type="term" value="C:membrane"/>
    <property type="evidence" value="ECO:0007669"/>
    <property type="project" value="UniProtKB-SubCell"/>
</dbReference>
<dbReference type="GO" id="GO:0022857">
    <property type="term" value="F:transmembrane transporter activity"/>
    <property type="evidence" value="ECO:0007669"/>
    <property type="project" value="InterPro"/>
</dbReference>
<dbReference type="Proteomes" id="UP000515123">
    <property type="component" value="Linkage group 10"/>
</dbReference>
<dbReference type="GeneID" id="109716473"/>
<organism evidence="8 9">
    <name type="scientific">Ananas comosus</name>
    <name type="common">Pineapple</name>
    <name type="synonym">Ananas ananas</name>
    <dbReference type="NCBI Taxonomy" id="4615"/>
    <lineage>
        <taxon>Eukaryota</taxon>
        <taxon>Viridiplantae</taxon>
        <taxon>Streptophyta</taxon>
        <taxon>Embryophyta</taxon>
        <taxon>Tracheophyta</taxon>
        <taxon>Spermatophyta</taxon>
        <taxon>Magnoliopsida</taxon>
        <taxon>Liliopsida</taxon>
        <taxon>Poales</taxon>
        <taxon>Bromeliaceae</taxon>
        <taxon>Bromelioideae</taxon>
        <taxon>Ananas</taxon>
    </lineage>
</organism>
<feature type="transmembrane region" description="Helical" evidence="6">
    <location>
        <begin position="279"/>
        <end position="299"/>
    </location>
</feature>
<evidence type="ECO:0000256" key="3">
    <source>
        <dbReference type="ARBA" id="ARBA00022692"/>
    </source>
</evidence>
<feature type="transmembrane region" description="Helical" evidence="6">
    <location>
        <begin position="215"/>
        <end position="236"/>
    </location>
</feature>
<dbReference type="Pfam" id="PF00892">
    <property type="entry name" value="EamA"/>
    <property type="match status" value="2"/>
</dbReference>
<reference evidence="9" key="2">
    <citation type="submission" date="2025-08" db="UniProtKB">
        <authorList>
            <consortium name="RefSeq"/>
        </authorList>
    </citation>
    <scope>IDENTIFICATION</scope>
    <source>
        <tissue evidence="9">Leaf</tissue>
    </source>
</reference>
<feature type="transmembrane region" description="Helical" evidence="6">
    <location>
        <begin position="42"/>
        <end position="63"/>
    </location>
</feature>
<feature type="domain" description="EamA" evidence="7">
    <location>
        <begin position="185"/>
        <end position="323"/>
    </location>
</feature>
<dbReference type="SUPFAM" id="SSF103481">
    <property type="entry name" value="Multidrug resistance efflux transporter EmrE"/>
    <property type="match status" value="2"/>
</dbReference>
<feature type="transmembrane region" description="Helical" evidence="6">
    <location>
        <begin position="105"/>
        <end position="124"/>
    </location>
</feature>
<dbReference type="AlphaFoldDB" id="A0A6P5FMK0"/>
<dbReference type="InterPro" id="IPR037185">
    <property type="entry name" value="EmrE-like"/>
</dbReference>
<dbReference type="RefSeq" id="XP_020097531.1">
    <property type="nucleotide sequence ID" value="XM_020241942.1"/>
</dbReference>
<keyword evidence="5 6" id="KW-0472">Membrane</keyword>
<evidence type="ECO:0000256" key="6">
    <source>
        <dbReference type="RuleBase" id="RU363077"/>
    </source>
</evidence>
<gene>
    <name evidence="9" type="primary">LOC109716473</name>
</gene>
<evidence type="ECO:0000256" key="1">
    <source>
        <dbReference type="ARBA" id="ARBA00004141"/>
    </source>
</evidence>
<name>A0A6P5FMK0_ANACO</name>
<feature type="transmembrane region" description="Helical" evidence="6">
    <location>
        <begin position="305"/>
        <end position="325"/>
    </location>
</feature>
<dbReference type="OrthoDB" id="1728340at2759"/>
<keyword evidence="3 6" id="KW-0812">Transmembrane</keyword>
<evidence type="ECO:0000256" key="4">
    <source>
        <dbReference type="ARBA" id="ARBA00022989"/>
    </source>
</evidence>
<dbReference type="PANTHER" id="PTHR31218">
    <property type="entry name" value="WAT1-RELATED PROTEIN"/>
    <property type="match status" value="1"/>
</dbReference>
<evidence type="ECO:0000313" key="9">
    <source>
        <dbReference type="RefSeq" id="XP_020097531.1"/>
    </source>
</evidence>
<evidence type="ECO:0000259" key="7">
    <source>
        <dbReference type="Pfam" id="PF00892"/>
    </source>
</evidence>
<proteinExistence type="inferred from homology"/>
<feature type="transmembrane region" description="Helical" evidence="6">
    <location>
        <begin position="75"/>
        <end position="99"/>
    </location>
</feature>
<comment type="subcellular location">
    <subcellularLocation>
        <location evidence="1 6">Membrane</location>
        <topology evidence="1 6">Multi-pass membrane protein</topology>
    </subcellularLocation>
</comment>
<feature type="transmembrane region" description="Helical" evidence="6">
    <location>
        <begin position="183"/>
        <end position="203"/>
    </location>
</feature>
<evidence type="ECO:0000313" key="8">
    <source>
        <dbReference type="Proteomes" id="UP000515123"/>
    </source>
</evidence>
<dbReference type="InterPro" id="IPR000620">
    <property type="entry name" value="EamA_dom"/>
</dbReference>
<evidence type="ECO:0000256" key="2">
    <source>
        <dbReference type="ARBA" id="ARBA00007635"/>
    </source>
</evidence>
<protein>
    <recommendedName>
        <fullName evidence="6">WAT1-related protein</fullName>
    </recommendedName>
</protein>
<feature type="domain" description="EamA" evidence="7">
    <location>
        <begin position="17"/>
        <end position="153"/>
    </location>
</feature>
<comment type="similarity">
    <text evidence="2 6">Belongs to the drug/metabolite transporter (DMT) superfamily. Plant drug/metabolite exporter (P-DME) (TC 2.A.7.4) family.</text>
</comment>
<evidence type="ECO:0000256" key="5">
    <source>
        <dbReference type="ARBA" id="ARBA00023136"/>
    </source>
</evidence>
<feature type="transmembrane region" description="Helical" evidence="6">
    <location>
        <begin position="136"/>
        <end position="156"/>
    </location>
</feature>